<dbReference type="EMBL" id="JAIFZO010000002">
    <property type="protein sequence ID" value="MCX4231828.1"/>
    <property type="molecule type" value="Genomic_DNA"/>
</dbReference>
<evidence type="ECO:0000256" key="1">
    <source>
        <dbReference type="SAM" id="MobiDB-lite"/>
    </source>
</evidence>
<accession>A0ABT3UWW2</accession>
<organism evidence="3 4">
    <name type="scientific">Streptomyces ortus</name>
    <dbReference type="NCBI Taxonomy" id="2867268"/>
    <lineage>
        <taxon>Bacteria</taxon>
        <taxon>Bacillati</taxon>
        <taxon>Actinomycetota</taxon>
        <taxon>Actinomycetes</taxon>
        <taxon>Kitasatosporales</taxon>
        <taxon>Streptomycetaceae</taxon>
        <taxon>Streptomyces</taxon>
    </lineage>
</organism>
<keyword evidence="2" id="KW-1133">Transmembrane helix</keyword>
<comment type="caution">
    <text evidence="3">The sequence shown here is derived from an EMBL/GenBank/DDBJ whole genome shotgun (WGS) entry which is preliminary data.</text>
</comment>
<dbReference type="RefSeq" id="WP_267024945.1">
    <property type="nucleotide sequence ID" value="NZ_JAIFZO010000002.1"/>
</dbReference>
<dbReference type="InterPro" id="IPR029016">
    <property type="entry name" value="GAF-like_dom_sf"/>
</dbReference>
<gene>
    <name evidence="3" type="ORF">K3769_03370</name>
</gene>
<sequence>MFTVSGLIGRRKIKPWGVAVLSAISVGLPTIPAFAEKTFGPYYIATCVFCAFAASFFTLHTSQTKVEAERSEVLEAALEPLSSLMGKILVDPEIYDEKHSTILKKLVETAGELAHADVASGLYWLSPDNSELQLSFTNEKATQRHFEEKFSRGGEKGSFLVEMALSSSGRSVPDIRKDPDRDRIYMADDCRSAVFIPVKVGTTQRGLLVVQAKKPKYIPGSFRDDKRFKTVVHLIGVVSEIRKPSTDGRPVVPGQNKSSVDDPEGAPS</sequence>
<protein>
    <recommendedName>
        <fullName evidence="5">GAF domain-containing protein</fullName>
    </recommendedName>
</protein>
<evidence type="ECO:0000313" key="3">
    <source>
        <dbReference type="EMBL" id="MCX4231828.1"/>
    </source>
</evidence>
<reference evidence="3" key="1">
    <citation type="journal article" date="2022" name="bioRxiv">
        <title>Discovery and biosynthetic assessment of Streptomyces ortus sp nov. isolated from a deep-sea sponge.</title>
        <authorList>
            <person name="Williams S.E."/>
        </authorList>
    </citation>
    <scope>NUCLEOTIDE SEQUENCE</scope>
    <source>
        <strain evidence="3">A15ISP2-DRY2</strain>
    </source>
</reference>
<feature type="region of interest" description="Disordered" evidence="1">
    <location>
        <begin position="243"/>
        <end position="268"/>
    </location>
</feature>
<name>A0ABT3UWW2_9ACTN</name>
<evidence type="ECO:0000313" key="4">
    <source>
        <dbReference type="Proteomes" id="UP001165590"/>
    </source>
</evidence>
<evidence type="ECO:0000256" key="2">
    <source>
        <dbReference type="SAM" id="Phobius"/>
    </source>
</evidence>
<keyword evidence="2" id="KW-0472">Membrane</keyword>
<feature type="transmembrane region" description="Helical" evidence="2">
    <location>
        <begin position="41"/>
        <end position="60"/>
    </location>
</feature>
<keyword evidence="2" id="KW-0812">Transmembrane</keyword>
<evidence type="ECO:0008006" key="5">
    <source>
        <dbReference type="Google" id="ProtNLM"/>
    </source>
</evidence>
<dbReference type="Gene3D" id="3.30.450.40">
    <property type="match status" value="1"/>
</dbReference>
<keyword evidence="4" id="KW-1185">Reference proteome</keyword>
<dbReference type="Proteomes" id="UP001165590">
    <property type="component" value="Unassembled WGS sequence"/>
</dbReference>
<feature type="transmembrane region" description="Helical" evidence="2">
    <location>
        <begin position="16"/>
        <end position="35"/>
    </location>
</feature>
<proteinExistence type="predicted"/>